<dbReference type="RefSeq" id="WP_188713432.1">
    <property type="nucleotide sequence ID" value="NZ_JACJHW010000002.1"/>
</dbReference>
<gene>
    <name evidence="3" type="ORF">GCM10011516_26960</name>
</gene>
<dbReference type="Pfam" id="PF14344">
    <property type="entry name" value="DUF4397"/>
    <property type="match status" value="1"/>
</dbReference>
<reference evidence="3" key="2">
    <citation type="submission" date="2020-09" db="EMBL/GenBank/DDBJ databases">
        <authorList>
            <person name="Sun Q."/>
            <person name="Zhou Y."/>
        </authorList>
    </citation>
    <scope>NUCLEOTIDE SEQUENCE</scope>
    <source>
        <strain evidence="3">CGMCC 1.15966</strain>
    </source>
</reference>
<dbReference type="PROSITE" id="PS51257">
    <property type="entry name" value="PROKAR_LIPOPROTEIN"/>
    <property type="match status" value="1"/>
</dbReference>
<name>A0A8H9G4E0_9SPHI</name>
<comment type="caution">
    <text evidence="3">The sequence shown here is derived from an EMBL/GenBank/DDBJ whole genome shotgun (WGS) entry which is preliminary data.</text>
</comment>
<evidence type="ECO:0000256" key="1">
    <source>
        <dbReference type="SAM" id="SignalP"/>
    </source>
</evidence>
<feature type="signal peptide" evidence="1">
    <location>
        <begin position="1"/>
        <end position="21"/>
    </location>
</feature>
<dbReference type="Proteomes" id="UP000614460">
    <property type="component" value="Unassembled WGS sequence"/>
</dbReference>
<evidence type="ECO:0000313" key="3">
    <source>
        <dbReference type="EMBL" id="GGE27943.1"/>
    </source>
</evidence>
<keyword evidence="1" id="KW-0732">Signal</keyword>
<evidence type="ECO:0000259" key="2">
    <source>
        <dbReference type="Pfam" id="PF14344"/>
    </source>
</evidence>
<reference evidence="3" key="1">
    <citation type="journal article" date="2014" name="Int. J. Syst. Evol. Microbiol.">
        <title>Complete genome sequence of Corynebacterium casei LMG S-19264T (=DSM 44701T), isolated from a smear-ripened cheese.</title>
        <authorList>
            <consortium name="US DOE Joint Genome Institute (JGI-PGF)"/>
            <person name="Walter F."/>
            <person name="Albersmeier A."/>
            <person name="Kalinowski J."/>
            <person name="Ruckert C."/>
        </authorList>
    </citation>
    <scope>NUCLEOTIDE SEQUENCE</scope>
    <source>
        <strain evidence="3">CGMCC 1.15966</strain>
    </source>
</reference>
<feature type="domain" description="DUF4397" evidence="2">
    <location>
        <begin position="35"/>
        <end position="146"/>
    </location>
</feature>
<evidence type="ECO:0000313" key="4">
    <source>
        <dbReference type="Proteomes" id="UP000614460"/>
    </source>
</evidence>
<sequence length="233" mass="26104">MKKHSLLIVILLSFLTLTSCLKDNDDYPDLNYPAVSLFNFFPGEAGVIYAVNGNILNPANPNYKGISMFFAIPGNKKIQVVDRMSNQPIIDTTLTFTDSVFYSCMVYGTKEKPKFIRVPDVEIKNPENKTGVRFFHLANQVGKVNFKVGTQEITGTSNRVQENPSTLAQTQIFREATTGKTTVTAVDEQGNVLAKIDEINLEHNKHYNFMLIGNKGESTFPLELTYSVYDITD</sequence>
<dbReference type="EMBL" id="BMKM01000008">
    <property type="protein sequence ID" value="GGE27943.1"/>
    <property type="molecule type" value="Genomic_DNA"/>
</dbReference>
<accession>A0A8H9G4E0</accession>
<feature type="chain" id="PRO_5034857231" description="DUF4397 domain-containing protein" evidence="1">
    <location>
        <begin position="22"/>
        <end position="233"/>
    </location>
</feature>
<organism evidence="3 4">
    <name type="scientific">Sphingobacterium cellulitidis</name>
    <dbReference type="NCBI Taxonomy" id="1768011"/>
    <lineage>
        <taxon>Bacteria</taxon>
        <taxon>Pseudomonadati</taxon>
        <taxon>Bacteroidota</taxon>
        <taxon>Sphingobacteriia</taxon>
        <taxon>Sphingobacteriales</taxon>
        <taxon>Sphingobacteriaceae</taxon>
        <taxon>Sphingobacterium</taxon>
    </lineage>
</organism>
<dbReference type="InterPro" id="IPR025510">
    <property type="entry name" value="DUF4397"/>
</dbReference>
<protein>
    <recommendedName>
        <fullName evidence="2">DUF4397 domain-containing protein</fullName>
    </recommendedName>
</protein>
<keyword evidence="4" id="KW-1185">Reference proteome</keyword>
<dbReference type="AlphaFoldDB" id="A0A8H9G4E0"/>
<proteinExistence type="predicted"/>